<dbReference type="GO" id="GO:0042158">
    <property type="term" value="P:lipoprotein biosynthetic process"/>
    <property type="evidence" value="ECO:0007669"/>
    <property type="project" value="UniProtKB-UniRule"/>
</dbReference>
<feature type="transmembrane region" description="Helical" evidence="9">
    <location>
        <begin position="564"/>
        <end position="584"/>
    </location>
</feature>
<dbReference type="InterPro" id="IPR004563">
    <property type="entry name" value="Apolipo_AcylTrfase"/>
</dbReference>
<dbReference type="STRING" id="1246637.MTBBW1_760025"/>
<dbReference type="EC" id="2.3.1.269" evidence="9"/>
<sequence length="603" mass="67186">MKILKPYYKNPSSDKGGNFTSVDTSVTSSWGTILSRYFPAVISGTLLTLAFPEANFSWLAWVAFIPLIVSLRKMGGKHAFYAGFIMGFVHFISLLYWIVPTISTYGELPFFLSLPILILLTLYLALYPAIFSFGVSCFKNHLMPLAASSIWVSLEFLRSWLFTGFPWGLTGSSQYMNLELIQIADITSVYGVSFVILMTNGVLAMTIESFFAKDSVLVMTLKSIFAKDSVLVKAVENNFVKDCVPEITPESISSRVWKRSWMPHFLWYILLVAVLIVVFTYGKMRISQVQEIADHGEHVTISLIQGNIEQLFKWDNAYKNKTIEKYCDLSMKAATMNGAGKKPDLIVWPETALPFYYIWNREFSEKVDECIQRADTTFLVGSPAFEALAEDGYELFNRSYMVNPGGFVTGHYDKIHLVPFGEYVPFGKYLSFLGKIIAQAGNFSPGKPPARPLAFNGSSAGVLICFEIIFPSLSRNMVKNGAKVLVNTTNDAWFGYTSAPKQHFSMAVFRAIENRRAVARAANTGISGFIQPTGAVVDASGLYVDAVLTRSVPSMTLQTIYCRWGNFFVILCLVATGAISVINVKKQKPDRPSTGAKDDQKKN</sequence>
<comment type="similarity">
    <text evidence="2 9">Belongs to the CN hydrolase family. Apolipoprotein N-acyltransferase subfamily.</text>
</comment>
<evidence type="ECO:0000313" key="11">
    <source>
        <dbReference type="EMBL" id="SLM32561.1"/>
    </source>
</evidence>
<dbReference type="EMBL" id="FWEV01000321">
    <property type="protein sequence ID" value="SLM32561.1"/>
    <property type="molecule type" value="Genomic_DNA"/>
</dbReference>
<evidence type="ECO:0000259" key="10">
    <source>
        <dbReference type="PROSITE" id="PS50263"/>
    </source>
</evidence>
<dbReference type="CDD" id="cd07571">
    <property type="entry name" value="ALP_N-acyl_transferase"/>
    <property type="match status" value="1"/>
</dbReference>
<evidence type="ECO:0000256" key="6">
    <source>
        <dbReference type="ARBA" id="ARBA00022989"/>
    </source>
</evidence>
<evidence type="ECO:0000313" key="12">
    <source>
        <dbReference type="Proteomes" id="UP000191931"/>
    </source>
</evidence>
<reference evidence="11 12" key="1">
    <citation type="submission" date="2017-03" db="EMBL/GenBank/DDBJ databases">
        <authorList>
            <person name="Afonso C.L."/>
            <person name="Miller P.J."/>
            <person name="Scott M.A."/>
            <person name="Spackman E."/>
            <person name="Goraichik I."/>
            <person name="Dimitrov K.M."/>
            <person name="Suarez D.L."/>
            <person name="Swayne D.E."/>
        </authorList>
    </citation>
    <scope>NUCLEOTIDE SEQUENCE [LARGE SCALE GENOMIC DNA]</scope>
    <source>
        <strain evidence="11">PRJEB14757</strain>
    </source>
</reference>
<proteinExistence type="inferred from homology"/>
<dbReference type="RefSeq" id="WP_080802484.1">
    <property type="nucleotide sequence ID" value="NZ_LT828543.1"/>
</dbReference>
<protein>
    <recommendedName>
        <fullName evidence="9">Apolipoprotein N-acyltransferase</fullName>
        <shortName evidence="9">ALP N-acyltransferase</shortName>
        <ecNumber evidence="9">2.3.1.269</ecNumber>
    </recommendedName>
</protein>
<feature type="transmembrane region" description="Helical" evidence="9">
    <location>
        <begin position="56"/>
        <end position="72"/>
    </location>
</feature>
<evidence type="ECO:0000256" key="1">
    <source>
        <dbReference type="ARBA" id="ARBA00004651"/>
    </source>
</evidence>
<dbReference type="InterPro" id="IPR036526">
    <property type="entry name" value="C-N_Hydrolase_sf"/>
</dbReference>
<comment type="subcellular location">
    <subcellularLocation>
        <location evidence="1 9">Cell membrane</location>
        <topology evidence="1 9">Multi-pass membrane protein</topology>
    </subcellularLocation>
</comment>
<keyword evidence="3 9" id="KW-1003">Cell membrane</keyword>
<dbReference type="AlphaFoldDB" id="A0A1W1HJ83"/>
<evidence type="ECO:0000256" key="7">
    <source>
        <dbReference type="ARBA" id="ARBA00023136"/>
    </source>
</evidence>
<dbReference type="HAMAP" id="MF_01148">
    <property type="entry name" value="Lnt"/>
    <property type="match status" value="1"/>
</dbReference>
<accession>A0A1W1HJ83</accession>
<keyword evidence="5 9" id="KW-0812">Transmembrane</keyword>
<dbReference type="Pfam" id="PF20154">
    <property type="entry name" value="LNT_N"/>
    <property type="match status" value="1"/>
</dbReference>
<comment type="function">
    <text evidence="9">Catalyzes the phospholipid dependent N-acylation of the N-terminal cysteine of apolipoprotein, the last step in lipoprotein maturation.</text>
</comment>
<dbReference type="InterPro" id="IPR045378">
    <property type="entry name" value="LNT_N"/>
</dbReference>
<feature type="transmembrane region" description="Helical" evidence="9">
    <location>
        <begin position="265"/>
        <end position="282"/>
    </location>
</feature>
<dbReference type="PROSITE" id="PS50263">
    <property type="entry name" value="CN_HYDROLASE"/>
    <property type="match status" value="1"/>
</dbReference>
<evidence type="ECO:0000256" key="5">
    <source>
        <dbReference type="ARBA" id="ARBA00022692"/>
    </source>
</evidence>
<dbReference type="PANTHER" id="PTHR38686:SF1">
    <property type="entry name" value="APOLIPOPROTEIN N-ACYLTRANSFERASE"/>
    <property type="match status" value="1"/>
</dbReference>
<organism evidence="11 12">
    <name type="scientific">Desulfamplus magnetovallimortis</name>
    <dbReference type="NCBI Taxonomy" id="1246637"/>
    <lineage>
        <taxon>Bacteria</taxon>
        <taxon>Pseudomonadati</taxon>
        <taxon>Thermodesulfobacteriota</taxon>
        <taxon>Desulfobacteria</taxon>
        <taxon>Desulfobacterales</taxon>
        <taxon>Desulfobacteraceae</taxon>
        <taxon>Desulfamplus</taxon>
    </lineage>
</organism>
<evidence type="ECO:0000256" key="4">
    <source>
        <dbReference type="ARBA" id="ARBA00022679"/>
    </source>
</evidence>
<dbReference type="InterPro" id="IPR003010">
    <property type="entry name" value="C-N_Hydrolase"/>
</dbReference>
<feature type="transmembrane region" description="Helical" evidence="9">
    <location>
        <begin position="79"/>
        <end position="99"/>
    </location>
</feature>
<keyword evidence="11" id="KW-0449">Lipoprotein</keyword>
<dbReference type="UniPathway" id="UPA00666"/>
<comment type="pathway">
    <text evidence="9">Protein modification; lipoprotein biosynthesis (N-acyl transfer).</text>
</comment>
<evidence type="ECO:0000256" key="3">
    <source>
        <dbReference type="ARBA" id="ARBA00022475"/>
    </source>
</evidence>
<evidence type="ECO:0000256" key="8">
    <source>
        <dbReference type="ARBA" id="ARBA00023315"/>
    </source>
</evidence>
<name>A0A1W1HJ83_9BACT</name>
<feature type="domain" description="CN hydrolase" evidence="10">
    <location>
        <begin position="304"/>
        <end position="554"/>
    </location>
</feature>
<dbReference type="Proteomes" id="UP000191931">
    <property type="component" value="Unassembled WGS sequence"/>
</dbReference>
<evidence type="ECO:0000256" key="9">
    <source>
        <dbReference type="HAMAP-Rule" id="MF_01148"/>
    </source>
</evidence>
<dbReference type="PANTHER" id="PTHR38686">
    <property type="entry name" value="APOLIPOPROTEIN N-ACYLTRANSFERASE"/>
    <property type="match status" value="1"/>
</dbReference>
<keyword evidence="4 9" id="KW-0808">Transferase</keyword>
<keyword evidence="6 9" id="KW-1133">Transmembrane helix</keyword>
<dbReference type="SUPFAM" id="SSF56317">
    <property type="entry name" value="Carbon-nitrogen hydrolase"/>
    <property type="match status" value="1"/>
</dbReference>
<dbReference type="GO" id="GO:0016410">
    <property type="term" value="F:N-acyltransferase activity"/>
    <property type="evidence" value="ECO:0007669"/>
    <property type="project" value="UniProtKB-UniRule"/>
</dbReference>
<feature type="transmembrane region" description="Helical" evidence="9">
    <location>
        <begin position="111"/>
        <end position="138"/>
    </location>
</feature>
<feature type="transmembrane region" description="Helical" evidence="9">
    <location>
        <begin position="189"/>
        <end position="212"/>
    </location>
</feature>
<dbReference type="NCBIfam" id="TIGR00546">
    <property type="entry name" value="lnt"/>
    <property type="match status" value="1"/>
</dbReference>
<comment type="catalytic activity">
    <reaction evidence="9">
        <text>N-terminal S-1,2-diacyl-sn-glyceryl-L-cysteinyl-[lipoprotein] + a glycerophospholipid = N-acyl-S-1,2-diacyl-sn-glyceryl-L-cysteinyl-[lipoprotein] + a 2-acyl-sn-glycero-3-phospholipid + H(+)</text>
        <dbReference type="Rhea" id="RHEA:48228"/>
        <dbReference type="Rhea" id="RHEA-COMP:14681"/>
        <dbReference type="Rhea" id="RHEA-COMP:14684"/>
        <dbReference type="ChEBI" id="CHEBI:15378"/>
        <dbReference type="ChEBI" id="CHEBI:136912"/>
        <dbReference type="ChEBI" id="CHEBI:140656"/>
        <dbReference type="ChEBI" id="CHEBI:140657"/>
        <dbReference type="ChEBI" id="CHEBI:140660"/>
        <dbReference type="EC" id="2.3.1.269"/>
    </reaction>
</comment>
<keyword evidence="12" id="KW-1185">Reference proteome</keyword>
<evidence type="ECO:0000256" key="2">
    <source>
        <dbReference type="ARBA" id="ARBA00010065"/>
    </source>
</evidence>
<dbReference type="OrthoDB" id="9804277at2"/>
<dbReference type="Gene3D" id="3.60.110.10">
    <property type="entry name" value="Carbon-nitrogen hydrolase"/>
    <property type="match status" value="1"/>
</dbReference>
<dbReference type="Pfam" id="PF00795">
    <property type="entry name" value="CN_hydrolase"/>
    <property type="match status" value="1"/>
</dbReference>
<gene>
    <name evidence="9" type="primary">lnt</name>
    <name evidence="11" type="ORF">MTBBW1_760025</name>
</gene>
<keyword evidence="8 9" id="KW-0012">Acyltransferase</keyword>
<dbReference type="GO" id="GO:0005886">
    <property type="term" value="C:plasma membrane"/>
    <property type="evidence" value="ECO:0007669"/>
    <property type="project" value="UniProtKB-SubCell"/>
</dbReference>
<keyword evidence="7 9" id="KW-0472">Membrane</keyword>